<dbReference type="InterPro" id="IPR001789">
    <property type="entry name" value="Sig_transdc_resp-reg_receiver"/>
</dbReference>
<dbReference type="GO" id="GO:0000160">
    <property type="term" value="P:phosphorelay signal transduction system"/>
    <property type="evidence" value="ECO:0007669"/>
    <property type="project" value="UniProtKB-KW"/>
</dbReference>
<dbReference type="PANTHER" id="PTHR43874:SF116">
    <property type="entry name" value="RESPONSE REGULATORY DOMAIN-CONTAINING PROTEIN"/>
    <property type="match status" value="1"/>
</dbReference>
<evidence type="ECO:0000256" key="3">
    <source>
        <dbReference type="SAM" id="MobiDB-lite"/>
    </source>
</evidence>
<dbReference type="Pfam" id="PF00072">
    <property type="entry name" value="Response_reg"/>
    <property type="match status" value="1"/>
</dbReference>
<dbReference type="GO" id="GO:0009736">
    <property type="term" value="P:cytokinin-activated signaling pathway"/>
    <property type="evidence" value="ECO:0007669"/>
    <property type="project" value="InterPro"/>
</dbReference>
<proteinExistence type="predicted"/>
<dbReference type="eggNOG" id="KOG1601">
    <property type="taxonomic scope" value="Eukaryota"/>
</dbReference>
<feature type="region of interest" description="Disordered" evidence="3">
    <location>
        <begin position="112"/>
        <end position="146"/>
    </location>
</feature>
<evidence type="ECO:0000256" key="1">
    <source>
        <dbReference type="ARBA" id="ARBA00023012"/>
    </source>
</evidence>
<feature type="compositionally biased region" description="Basic and acidic residues" evidence="3">
    <location>
        <begin position="129"/>
        <end position="138"/>
    </location>
</feature>
<feature type="domain" description="Response regulatory" evidence="4">
    <location>
        <begin position="11"/>
        <end position="156"/>
    </location>
</feature>
<sequence length="156" mass="17221">MDMNKFLAGLRVLAVDDDCTGLSVLKRLLQLCNYNNVTTVMEAETALDMLRERKDRDDQFDLVISDVFMPGIDGFKLLELIGLEMDIPSLSTSMATPGDETDGRCRPRISVGVGFGDGGDQTNRPRMKVSTEVKRGEAPTEGQGPWPLVRGIRLTE</sequence>
<feature type="modified residue" description="4-aspartylphosphate" evidence="2">
    <location>
        <position position="66"/>
    </location>
</feature>
<keyword evidence="2" id="KW-0597">Phosphoprotein</keyword>
<name>K3Y100_SETIT</name>
<dbReference type="InterPro" id="IPR011006">
    <property type="entry name" value="CheY-like_superfamily"/>
</dbReference>
<dbReference type="SUPFAM" id="SSF52172">
    <property type="entry name" value="CheY-like"/>
    <property type="match status" value="1"/>
</dbReference>
<dbReference type="Gramene" id="KQL11211">
    <property type="protein sequence ID" value="KQL11211"/>
    <property type="gene ID" value="SETIT_007862mg"/>
</dbReference>
<organism evidence="5 6">
    <name type="scientific">Setaria italica</name>
    <name type="common">Foxtail millet</name>
    <name type="synonym">Panicum italicum</name>
    <dbReference type="NCBI Taxonomy" id="4555"/>
    <lineage>
        <taxon>Eukaryota</taxon>
        <taxon>Viridiplantae</taxon>
        <taxon>Streptophyta</taxon>
        <taxon>Embryophyta</taxon>
        <taxon>Tracheophyta</taxon>
        <taxon>Spermatophyta</taxon>
        <taxon>Magnoliopsida</taxon>
        <taxon>Liliopsida</taxon>
        <taxon>Poales</taxon>
        <taxon>Poaceae</taxon>
        <taxon>PACMAD clade</taxon>
        <taxon>Panicoideae</taxon>
        <taxon>Panicodae</taxon>
        <taxon>Paniceae</taxon>
        <taxon>Cenchrinae</taxon>
        <taxon>Setaria</taxon>
    </lineage>
</organism>
<dbReference type="HOGENOM" id="CLU_1689757_0_0_1"/>
<dbReference type="Proteomes" id="UP000004995">
    <property type="component" value="Unassembled WGS sequence"/>
</dbReference>
<keyword evidence="6" id="KW-1185">Reference proteome</keyword>
<dbReference type="Gene3D" id="3.40.50.2300">
    <property type="match status" value="1"/>
</dbReference>
<evidence type="ECO:0000313" key="5">
    <source>
        <dbReference type="EnsemblPlants" id="KQL11211"/>
    </source>
</evidence>
<dbReference type="AlphaFoldDB" id="K3Y100"/>
<reference evidence="5" key="2">
    <citation type="submission" date="2018-08" db="UniProtKB">
        <authorList>
            <consortium name="EnsemblPlants"/>
        </authorList>
    </citation>
    <scope>IDENTIFICATION</scope>
    <source>
        <strain evidence="5">Yugu1</strain>
    </source>
</reference>
<protein>
    <recommendedName>
        <fullName evidence="4">Response regulatory domain-containing protein</fullName>
    </recommendedName>
</protein>
<dbReference type="PANTHER" id="PTHR43874">
    <property type="entry name" value="TWO-COMPONENT RESPONSE REGULATOR"/>
    <property type="match status" value="1"/>
</dbReference>
<dbReference type="EMBL" id="AGNK02002585">
    <property type="status" value="NOT_ANNOTATED_CDS"/>
    <property type="molecule type" value="Genomic_DNA"/>
</dbReference>
<dbReference type="PROSITE" id="PS50110">
    <property type="entry name" value="RESPONSE_REGULATORY"/>
    <property type="match status" value="1"/>
</dbReference>
<dbReference type="InterPro" id="IPR045279">
    <property type="entry name" value="ARR-like"/>
</dbReference>
<evidence type="ECO:0000256" key="2">
    <source>
        <dbReference type="PROSITE-ProRule" id="PRU00169"/>
    </source>
</evidence>
<dbReference type="InParanoid" id="K3Y100"/>
<dbReference type="EnsemblPlants" id="KQL11211">
    <property type="protein sequence ID" value="KQL11211"/>
    <property type="gene ID" value="SETIT_007862mg"/>
</dbReference>
<keyword evidence="1" id="KW-0902">Two-component regulatory system</keyword>
<evidence type="ECO:0000259" key="4">
    <source>
        <dbReference type="PROSITE" id="PS50110"/>
    </source>
</evidence>
<reference evidence="6" key="1">
    <citation type="journal article" date="2012" name="Nat. Biotechnol.">
        <title>Reference genome sequence of the model plant Setaria.</title>
        <authorList>
            <person name="Bennetzen J.L."/>
            <person name="Schmutz J."/>
            <person name="Wang H."/>
            <person name="Percifield R."/>
            <person name="Hawkins J."/>
            <person name="Pontaroli A.C."/>
            <person name="Estep M."/>
            <person name="Feng L."/>
            <person name="Vaughn J.N."/>
            <person name="Grimwood J."/>
            <person name="Jenkins J."/>
            <person name="Barry K."/>
            <person name="Lindquist E."/>
            <person name="Hellsten U."/>
            <person name="Deshpande S."/>
            <person name="Wang X."/>
            <person name="Wu X."/>
            <person name="Mitros T."/>
            <person name="Triplett J."/>
            <person name="Yang X."/>
            <person name="Ye C.Y."/>
            <person name="Mauro-Herrera M."/>
            <person name="Wang L."/>
            <person name="Li P."/>
            <person name="Sharma M."/>
            <person name="Sharma R."/>
            <person name="Ronald P.C."/>
            <person name="Panaud O."/>
            <person name="Kellogg E.A."/>
            <person name="Brutnell T.P."/>
            <person name="Doust A.N."/>
            <person name="Tuskan G.A."/>
            <person name="Rokhsar D."/>
            <person name="Devos K.M."/>
        </authorList>
    </citation>
    <scope>NUCLEOTIDE SEQUENCE [LARGE SCALE GENOMIC DNA]</scope>
    <source>
        <strain evidence="6">cv. Yugu1</strain>
    </source>
</reference>
<accession>K3Y100</accession>
<evidence type="ECO:0000313" key="6">
    <source>
        <dbReference type="Proteomes" id="UP000004995"/>
    </source>
</evidence>